<dbReference type="AlphaFoldDB" id="A0A245ZCY4"/>
<keyword evidence="2" id="KW-1185">Reference proteome</keyword>
<accession>A0A245ZCY4</accession>
<dbReference type="OrthoDB" id="10009904at2"/>
<name>A0A245ZCY4_9SPHN</name>
<dbReference type="RefSeq" id="WP_088368545.1">
    <property type="nucleotide sequence ID" value="NZ_NBBI01000013.1"/>
</dbReference>
<reference evidence="1 2" key="1">
    <citation type="submission" date="2017-03" db="EMBL/GenBank/DDBJ databases">
        <title>Genome sequence of Sphingomonas dokdonensis DSM 21029.</title>
        <authorList>
            <person name="Poehlein A."/>
            <person name="Wuebbeler J.H."/>
            <person name="Steinbuechel A."/>
            <person name="Daniel R."/>
        </authorList>
    </citation>
    <scope>NUCLEOTIDE SEQUENCE [LARGE SCALE GENOMIC DNA]</scope>
    <source>
        <strain evidence="1 2">DSM 21029</strain>
    </source>
</reference>
<gene>
    <name evidence="1" type="ORF">SPDO_32430</name>
</gene>
<proteinExistence type="predicted"/>
<comment type="caution">
    <text evidence="1">The sequence shown here is derived from an EMBL/GenBank/DDBJ whole genome shotgun (WGS) entry which is preliminary data.</text>
</comment>
<dbReference type="Proteomes" id="UP000197290">
    <property type="component" value="Unassembled WGS sequence"/>
</dbReference>
<protein>
    <submittedName>
        <fullName evidence="1">Uncharacterized protein</fullName>
    </submittedName>
</protein>
<sequence length="162" mass="17798">MTNATFVPLEEFEPADLSTCNDGLFQSALQVEPFGNILVTTGEDARFVVYLDDPKGALAIPLPTGDGRSVIGALWPKPKVEVDPRSLYSLDREAEAVGDLILTATPAIVAREPNGWPDEGKRIPMWGEHVDAGKLIGARSWRLVSVVGEQRRVLFERRQKDS</sequence>
<evidence type="ECO:0000313" key="1">
    <source>
        <dbReference type="EMBL" id="OWK27560.1"/>
    </source>
</evidence>
<organism evidence="1 2">
    <name type="scientific">Sphingomonas dokdonensis</name>
    <dbReference type="NCBI Taxonomy" id="344880"/>
    <lineage>
        <taxon>Bacteria</taxon>
        <taxon>Pseudomonadati</taxon>
        <taxon>Pseudomonadota</taxon>
        <taxon>Alphaproteobacteria</taxon>
        <taxon>Sphingomonadales</taxon>
        <taxon>Sphingomonadaceae</taxon>
        <taxon>Sphingomonas</taxon>
    </lineage>
</organism>
<evidence type="ECO:0000313" key="2">
    <source>
        <dbReference type="Proteomes" id="UP000197290"/>
    </source>
</evidence>
<dbReference type="EMBL" id="NBBI01000013">
    <property type="protein sequence ID" value="OWK27560.1"/>
    <property type="molecule type" value="Genomic_DNA"/>
</dbReference>